<evidence type="ECO:0000313" key="1">
    <source>
        <dbReference type="EMBL" id="MFB2837907.1"/>
    </source>
</evidence>
<dbReference type="Proteomes" id="UP001576780">
    <property type="component" value="Unassembled WGS sequence"/>
</dbReference>
<gene>
    <name evidence="1" type="ORF">ACE1CA_25685</name>
</gene>
<organism evidence="1 2">
    <name type="scientific">Floridaenema evergladense BLCC-F167</name>
    <dbReference type="NCBI Taxonomy" id="3153639"/>
    <lineage>
        <taxon>Bacteria</taxon>
        <taxon>Bacillati</taxon>
        <taxon>Cyanobacteriota</taxon>
        <taxon>Cyanophyceae</taxon>
        <taxon>Oscillatoriophycideae</taxon>
        <taxon>Aerosakkonematales</taxon>
        <taxon>Aerosakkonemataceae</taxon>
        <taxon>Floridanema</taxon>
        <taxon>Floridanema evergladense</taxon>
    </lineage>
</organism>
<reference evidence="1 2" key="1">
    <citation type="submission" date="2024-09" db="EMBL/GenBank/DDBJ databases">
        <title>Floridaenema gen nov. (Aerosakkonemataceae, Aerosakkonematales ord. nov., Cyanobacteria) from benthic tropical and subtropical fresh waters, with the description of four new species.</title>
        <authorList>
            <person name="Moretto J.A."/>
            <person name="Berthold D.E."/>
            <person name="Lefler F.W."/>
            <person name="Huang I.-S."/>
            <person name="Laughinghouse H. IV."/>
        </authorList>
    </citation>
    <scope>NUCLEOTIDE SEQUENCE [LARGE SCALE GENOMIC DNA]</scope>
    <source>
        <strain evidence="1 2">BLCC-F167</strain>
    </source>
</reference>
<proteinExistence type="predicted"/>
<keyword evidence="2" id="KW-1185">Reference proteome</keyword>
<dbReference type="RefSeq" id="WP_413280244.1">
    <property type="nucleotide sequence ID" value="NZ_JBHFNT010000229.1"/>
</dbReference>
<accession>A0ABV4WS48</accession>
<protein>
    <submittedName>
        <fullName evidence="1">COP23 domain-containing protein</fullName>
    </submittedName>
</protein>
<dbReference type="InterPro" id="IPR025478">
    <property type="entry name" value="COP23"/>
</dbReference>
<dbReference type="EMBL" id="JBHFNT010000229">
    <property type="protein sequence ID" value="MFB2837907.1"/>
    <property type="molecule type" value="Genomic_DNA"/>
</dbReference>
<dbReference type="Pfam" id="PF14218">
    <property type="entry name" value="COP23"/>
    <property type="match status" value="1"/>
</dbReference>
<name>A0ABV4WS48_9CYAN</name>
<comment type="caution">
    <text evidence="1">The sequence shown here is derived from an EMBL/GenBank/DDBJ whole genome shotgun (WGS) entry which is preliminary data.</text>
</comment>
<evidence type="ECO:0000313" key="2">
    <source>
        <dbReference type="Proteomes" id="UP001576780"/>
    </source>
</evidence>
<sequence>MNLKLKSVQKVALQALTFGAATIVAQPSYSQADVNSDRTFYCGTFRGVPATMVRRGSGDDISLIRWNTNYGGFSAQSRCQTVSDRFESEYKIGRLSYVTTGRIGRQPVICTAASQGGSCVALLFTLRMGDDGNAILRQLFEIRTLSANAPIEQSTYMKPESVQGEIRYYVDVFNYIRVLDRVGK</sequence>